<gene>
    <name evidence="1" type="ORF">BDR25DRAFT_359534</name>
</gene>
<organism evidence="1 2">
    <name type="scientific">Lindgomyces ingoldianus</name>
    <dbReference type="NCBI Taxonomy" id="673940"/>
    <lineage>
        <taxon>Eukaryota</taxon>
        <taxon>Fungi</taxon>
        <taxon>Dikarya</taxon>
        <taxon>Ascomycota</taxon>
        <taxon>Pezizomycotina</taxon>
        <taxon>Dothideomycetes</taxon>
        <taxon>Pleosporomycetidae</taxon>
        <taxon>Pleosporales</taxon>
        <taxon>Lindgomycetaceae</taxon>
        <taxon>Lindgomyces</taxon>
    </lineage>
</organism>
<accession>A0ACB6QIB6</accession>
<reference evidence="1" key="1">
    <citation type="journal article" date="2020" name="Stud. Mycol.">
        <title>101 Dothideomycetes genomes: a test case for predicting lifestyles and emergence of pathogens.</title>
        <authorList>
            <person name="Haridas S."/>
            <person name="Albert R."/>
            <person name="Binder M."/>
            <person name="Bloem J."/>
            <person name="Labutti K."/>
            <person name="Salamov A."/>
            <person name="Andreopoulos B."/>
            <person name="Baker S."/>
            <person name="Barry K."/>
            <person name="Bills G."/>
            <person name="Bluhm B."/>
            <person name="Cannon C."/>
            <person name="Castanera R."/>
            <person name="Culley D."/>
            <person name="Daum C."/>
            <person name="Ezra D."/>
            <person name="Gonzalez J."/>
            <person name="Henrissat B."/>
            <person name="Kuo A."/>
            <person name="Liang C."/>
            <person name="Lipzen A."/>
            <person name="Lutzoni F."/>
            <person name="Magnuson J."/>
            <person name="Mondo S."/>
            <person name="Nolan M."/>
            <person name="Ohm R."/>
            <person name="Pangilinan J."/>
            <person name="Park H.-J."/>
            <person name="Ramirez L."/>
            <person name="Alfaro M."/>
            <person name="Sun H."/>
            <person name="Tritt A."/>
            <person name="Yoshinaga Y."/>
            <person name="Zwiers L.-H."/>
            <person name="Turgeon B."/>
            <person name="Goodwin S."/>
            <person name="Spatafora J."/>
            <person name="Crous P."/>
            <person name="Grigoriev I."/>
        </authorList>
    </citation>
    <scope>NUCLEOTIDE SEQUENCE</scope>
    <source>
        <strain evidence="1">ATCC 200398</strain>
    </source>
</reference>
<keyword evidence="2" id="KW-1185">Reference proteome</keyword>
<protein>
    <submittedName>
        <fullName evidence="1">Uncharacterized protein</fullName>
    </submittedName>
</protein>
<dbReference type="EMBL" id="MU003524">
    <property type="protein sequence ID" value="KAF2466635.1"/>
    <property type="molecule type" value="Genomic_DNA"/>
</dbReference>
<proteinExistence type="predicted"/>
<evidence type="ECO:0000313" key="2">
    <source>
        <dbReference type="Proteomes" id="UP000799755"/>
    </source>
</evidence>
<name>A0ACB6QIB6_9PLEO</name>
<dbReference type="Proteomes" id="UP000799755">
    <property type="component" value="Unassembled WGS sequence"/>
</dbReference>
<evidence type="ECO:0000313" key="1">
    <source>
        <dbReference type="EMBL" id="KAF2466635.1"/>
    </source>
</evidence>
<comment type="caution">
    <text evidence="1">The sequence shown here is derived from an EMBL/GenBank/DDBJ whole genome shotgun (WGS) entry which is preliminary data.</text>
</comment>
<sequence length="204" mass="22252">MEPGTGLLIFQIGCLPASALQLCRPAVTSNQSLCTSFTTHSHHRPACPIVAVCMQPLPRGQHTNTTPPCVLSAKLTYCCNLGCWAWAGLTDWAGCMSEVGEGAHALKQTAVTLGQVFHERVTQPNNLPSGSFLLAISKMISITNNHHACIHQTFAKSCKKQIRRRFDAPPPIPQHPQPPVIAYKTPPHLQLHVPRQAGVLWLFS</sequence>